<protein>
    <submittedName>
        <fullName evidence="6">TetR family transcriptional regulator</fullName>
    </submittedName>
</protein>
<dbReference type="PRINTS" id="PR00455">
    <property type="entry name" value="HTHTETR"/>
</dbReference>
<dbReference type="InterPro" id="IPR050109">
    <property type="entry name" value="HTH-type_TetR-like_transc_reg"/>
</dbReference>
<feature type="DNA-binding region" description="H-T-H motif" evidence="4">
    <location>
        <begin position="60"/>
        <end position="79"/>
    </location>
</feature>
<keyword evidence="3" id="KW-0804">Transcription</keyword>
<evidence type="ECO:0000256" key="1">
    <source>
        <dbReference type="ARBA" id="ARBA00023015"/>
    </source>
</evidence>
<dbReference type="InterPro" id="IPR001647">
    <property type="entry name" value="HTH_TetR"/>
</dbReference>
<evidence type="ECO:0000313" key="6">
    <source>
        <dbReference type="EMBL" id="PYE90127.1"/>
    </source>
</evidence>
<dbReference type="FunFam" id="1.10.10.60:FF:000141">
    <property type="entry name" value="TetR family transcriptional regulator"/>
    <property type="match status" value="1"/>
</dbReference>
<dbReference type="InterPro" id="IPR039536">
    <property type="entry name" value="TetR_C_Proteobacteria"/>
</dbReference>
<dbReference type="PROSITE" id="PS50977">
    <property type="entry name" value="HTH_TETR_2"/>
    <property type="match status" value="1"/>
</dbReference>
<dbReference type="GO" id="GO:0003700">
    <property type="term" value="F:DNA-binding transcription factor activity"/>
    <property type="evidence" value="ECO:0007669"/>
    <property type="project" value="TreeGrafter"/>
</dbReference>
<dbReference type="PANTHER" id="PTHR30055:SF146">
    <property type="entry name" value="HTH-TYPE TRANSCRIPTIONAL DUAL REGULATOR CECR"/>
    <property type="match status" value="1"/>
</dbReference>
<keyword evidence="1" id="KW-0805">Transcription regulation</keyword>
<evidence type="ECO:0000256" key="4">
    <source>
        <dbReference type="PROSITE-ProRule" id="PRU00335"/>
    </source>
</evidence>
<dbReference type="SUPFAM" id="SSF46689">
    <property type="entry name" value="Homeodomain-like"/>
    <property type="match status" value="1"/>
</dbReference>
<gene>
    <name evidence="6" type="ORF">C7477_102217</name>
</gene>
<dbReference type="OrthoDB" id="9816431at2"/>
<sequence length="233" mass="25552">MKHADKSAVIASRAFACSDFGTAETGLSFTRPGSGQCMKRDTILDAAARAFCRDGFAGASIDLIAAEASVSRQTIYNHYRDKEMLFGAVVGEIMERMNAALSGILTTFPEKPDNLEQELTLFAIRLGKNCTCNRDGEFLRKLIQAEGERYPELFAAWREIGPARVWSTVSDKLARLAKSGALDIDDPDLAVRQFLALVNADLQFCGLMGKTPTEKEIENAARNGVRTFLRAFG</sequence>
<accession>A0A318TKZ5</accession>
<proteinExistence type="predicted"/>
<dbReference type="AlphaFoldDB" id="A0A318TKZ5"/>
<name>A0A318TKZ5_9HYPH</name>
<dbReference type="GO" id="GO:0000976">
    <property type="term" value="F:transcription cis-regulatory region binding"/>
    <property type="evidence" value="ECO:0007669"/>
    <property type="project" value="TreeGrafter"/>
</dbReference>
<evidence type="ECO:0000313" key="7">
    <source>
        <dbReference type="Proteomes" id="UP000247454"/>
    </source>
</evidence>
<feature type="domain" description="HTH tetR-type" evidence="5">
    <location>
        <begin position="37"/>
        <end position="97"/>
    </location>
</feature>
<keyword evidence="2 4" id="KW-0238">DNA-binding</keyword>
<evidence type="ECO:0000259" key="5">
    <source>
        <dbReference type="PROSITE" id="PS50977"/>
    </source>
</evidence>
<keyword evidence="7" id="KW-1185">Reference proteome</keyword>
<organism evidence="6 7">
    <name type="scientific">Phyllobacterium leguminum</name>
    <dbReference type="NCBI Taxonomy" id="314237"/>
    <lineage>
        <taxon>Bacteria</taxon>
        <taxon>Pseudomonadati</taxon>
        <taxon>Pseudomonadota</taxon>
        <taxon>Alphaproteobacteria</taxon>
        <taxon>Hyphomicrobiales</taxon>
        <taxon>Phyllobacteriaceae</taxon>
        <taxon>Phyllobacterium</taxon>
    </lineage>
</organism>
<dbReference type="Pfam" id="PF00440">
    <property type="entry name" value="TetR_N"/>
    <property type="match status" value="1"/>
</dbReference>
<dbReference type="Pfam" id="PF14246">
    <property type="entry name" value="TetR_C_7"/>
    <property type="match status" value="1"/>
</dbReference>
<reference evidence="6 7" key="1">
    <citation type="submission" date="2018-06" db="EMBL/GenBank/DDBJ databases">
        <title>Genomic Encyclopedia of Type Strains, Phase III (KMG-III): the genomes of soil and plant-associated and newly described type strains.</title>
        <authorList>
            <person name="Whitman W."/>
        </authorList>
    </citation>
    <scope>NUCLEOTIDE SEQUENCE [LARGE SCALE GENOMIC DNA]</scope>
    <source>
        <strain evidence="6 7">ORS 1419</strain>
    </source>
</reference>
<evidence type="ECO:0000256" key="3">
    <source>
        <dbReference type="ARBA" id="ARBA00023163"/>
    </source>
</evidence>
<dbReference type="EMBL" id="QJTF01000002">
    <property type="protein sequence ID" value="PYE90127.1"/>
    <property type="molecule type" value="Genomic_DNA"/>
</dbReference>
<dbReference type="InterPro" id="IPR009057">
    <property type="entry name" value="Homeodomain-like_sf"/>
</dbReference>
<evidence type="ECO:0000256" key="2">
    <source>
        <dbReference type="ARBA" id="ARBA00023125"/>
    </source>
</evidence>
<dbReference type="Proteomes" id="UP000247454">
    <property type="component" value="Unassembled WGS sequence"/>
</dbReference>
<dbReference type="Gene3D" id="1.10.10.60">
    <property type="entry name" value="Homeodomain-like"/>
    <property type="match status" value="1"/>
</dbReference>
<dbReference type="PANTHER" id="PTHR30055">
    <property type="entry name" value="HTH-TYPE TRANSCRIPTIONAL REGULATOR RUTR"/>
    <property type="match status" value="1"/>
</dbReference>
<comment type="caution">
    <text evidence="6">The sequence shown here is derived from an EMBL/GenBank/DDBJ whole genome shotgun (WGS) entry which is preliminary data.</text>
</comment>
<dbReference type="Gene3D" id="1.10.357.10">
    <property type="entry name" value="Tetracycline Repressor, domain 2"/>
    <property type="match status" value="1"/>
</dbReference>